<feature type="transmembrane region" description="Helical" evidence="12">
    <location>
        <begin position="296"/>
        <end position="316"/>
    </location>
</feature>
<keyword evidence="4 12" id="KW-0328">Glycosyltransferase</keyword>
<keyword evidence="10 12" id="KW-0472">Membrane</keyword>
<dbReference type="InterPro" id="IPR000715">
    <property type="entry name" value="Glycosyl_transferase_4"/>
</dbReference>
<evidence type="ECO:0000256" key="4">
    <source>
        <dbReference type="ARBA" id="ARBA00022676"/>
    </source>
</evidence>
<dbReference type="PANTHER" id="PTHR22926">
    <property type="entry name" value="PHOSPHO-N-ACETYLMURAMOYL-PENTAPEPTIDE-TRANSFERASE"/>
    <property type="match status" value="1"/>
</dbReference>
<accession>A0ABQ1I0P1</accession>
<keyword evidence="9 12" id="KW-1133">Transmembrane helix</keyword>
<comment type="subcellular location">
    <subcellularLocation>
        <location evidence="12">Cell inner membrane</location>
        <topology evidence="12">Multi-pass membrane protein</topology>
    </subcellularLocation>
    <subcellularLocation>
        <location evidence="1">Cell membrane</location>
        <topology evidence="1">Multi-pass membrane protein</topology>
    </subcellularLocation>
</comment>
<comment type="cofactor">
    <cofactor evidence="12">
        <name>Mn(2+)</name>
        <dbReference type="ChEBI" id="CHEBI:29035"/>
    </cofactor>
</comment>
<evidence type="ECO:0000256" key="3">
    <source>
        <dbReference type="ARBA" id="ARBA00022519"/>
    </source>
</evidence>
<evidence type="ECO:0000256" key="10">
    <source>
        <dbReference type="ARBA" id="ARBA00023136"/>
    </source>
</evidence>
<keyword evidence="5 12" id="KW-0808">Transferase</keyword>
<sequence>MSTFCVSMLVAFLGSYASIKLLKPFAVKLQLVDVPNERKVHVGAVPLIGGISVYIGFILSLQVMNYANQFSLHYFVLASAGILLVGIADDKCDLSVRVRMFCQLMAASVMMFASGQKIDSLGNILLFGDIHLYWFATPFTYLAIVGAINAFNMVDGIDGLIGGLTFSSMFSLAVLFYANGDTAHTWVALALLMSLIPYLLFNLARADNPKRTKIFMGDAGSMFIGLTVVWLLAIGSQGENKAFQPVTALWVIAIPLMDMLSVMIRRIRKGTSPFKAGRDHLHHIFMRAKFSSRQTLSIITALSFVFSAIGIGMDLLNVPEWFMFISFIILFLVYNFVLIHIWRVLVVIRAFKLKFSKFKKEVDF</sequence>
<feature type="transmembrane region" description="Helical" evidence="12">
    <location>
        <begin position="184"/>
        <end position="203"/>
    </location>
</feature>
<feature type="transmembrane region" description="Helical" evidence="12">
    <location>
        <begin position="71"/>
        <end position="88"/>
    </location>
</feature>
<comment type="similarity">
    <text evidence="12">Belongs to the glycosyltransferase 4 family. WecA subfamily.</text>
</comment>
<feature type="transmembrane region" description="Helical" evidence="12">
    <location>
        <begin position="242"/>
        <end position="264"/>
    </location>
</feature>
<evidence type="ECO:0000313" key="14">
    <source>
        <dbReference type="Proteomes" id="UP000651977"/>
    </source>
</evidence>
<proteinExistence type="inferred from homology"/>
<evidence type="ECO:0000256" key="7">
    <source>
        <dbReference type="ARBA" id="ARBA00022842"/>
    </source>
</evidence>
<comment type="pathway">
    <text evidence="12">Bacterial outer membrane biogenesis; LPS O-antigen biosynthesis.</text>
</comment>
<evidence type="ECO:0000256" key="11">
    <source>
        <dbReference type="ARBA" id="ARBA00023211"/>
    </source>
</evidence>
<keyword evidence="8 12" id="KW-0448">Lipopolysaccharide biosynthesis</keyword>
<evidence type="ECO:0000256" key="2">
    <source>
        <dbReference type="ARBA" id="ARBA00022475"/>
    </source>
</evidence>
<evidence type="ECO:0000256" key="1">
    <source>
        <dbReference type="ARBA" id="ARBA00004651"/>
    </source>
</evidence>
<comment type="function">
    <text evidence="12">Catalyzes the transfer of the GlcNAc-1-phosphate moiety from UDP-GlcNAc onto the carrier lipid undecaprenyl phosphate (C55-P), yielding GlcNAc-pyrophosphoryl-undecaprenyl (GlcNAc-PP-C55).</text>
</comment>
<feature type="transmembrane region" description="Helical" evidence="12">
    <location>
        <begin position="132"/>
        <end position="152"/>
    </location>
</feature>
<feature type="transmembrane region" description="Helical" evidence="12">
    <location>
        <begin position="159"/>
        <end position="178"/>
    </location>
</feature>
<dbReference type="NCBIfam" id="TIGR02380">
    <property type="entry name" value="ECA_wecA"/>
    <property type="match status" value="1"/>
</dbReference>
<evidence type="ECO:0000313" key="13">
    <source>
        <dbReference type="EMBL" id="GGA98824.1"/>
    </source>
</evidence>
<dbReference type="Proteomes" id="UP000651977">
    <property type="component" value="Unassembled WGS sequence"/>
</dbReference>
<keyword evidence="3 12" id="KW-0997">Cell inner membrane</keyword>
<evidence type="ECO:0000256" key="12">
    <source>
        <dbReference type="HAMAP-Rule" id="MF_02030"/>
    </source>
</evidence>
<feature type="transmembrane region" description="Helical" evidence="12">
    <location>
        <begin position="322"/>
        <end position="351"/>
    </location>
</feature>
<dbReference type="Pfam" id="PF00953">
    <property type="entry name" value="Glycos_transf_4"/>
    <property type="match status" value="1"/>
</dbReference>
<dbReference type="CDD" id="cd06853">
    <property type="entry name" value="GT_WecA_like"/>
    <property type="match status" value="1"/>
</dbReference>
<evidence type="ECO:0000256" key="9">
    <source>
        <dbReference type="ARBA" id="ARBA00022989"/>
    </source>
</evidence>
<comment type="caution">
    <text evidence="12">Lacks conserved residue(s) required for the propagation of feature annotation.</text>
</comment>
<comment type="catalytic activity">
    <reaction evidence="12">
        <text>di-trans,octa-cis-undecaprenyl phosphate + UDP-N-acetyl-alpha-D-glucosamine = N-acetyl-alpha-D-glucosaminyl-di-trans,octa-cis-undecaprenyl diphosphate + UMP</text>
        <dbReference type="Rhea" id="RHEA:28090"/>
        <dbReference type="ChEBI" id="CHEBI:57705"/>
        <dbReference type="ChEBI" id="CHEBI:57865"/>
        <dbReference type="ChEBI" id="CHEBI:60392"/>
        <dbReference type="ChEBI" id="CHEBI:62959"/>
        <dbReference type="EC" id="2.7.8.33"/>
    </reaction>
</comment>
<gene>
    <name evidence="12 13" type="primary">wecA</name>
    <name evidence="13" type="ORF">GCM10007414_09810</name>
</gene>
<evidence type="ECO:0000256" key="6">
    <source>
        <dbReference type="ARBA" id="ARBA00022692"/>
    </source>
</evidence>
<comment type="caution">
    <text evidence="13">The sequence shown here is derived from an EMBL/GenBank/DDBJ whole genome shotgun (WGS) entry which is preliminary data.</text>
</comment>
<name>A0ABQ1I0P1_9ALTE</name>
<dbReference type="RefSeq" id="WP_055732163.1">
    <property type="nucleotide sequence ID" value="NZ_BMDY01000004.1"/>
</dbReference>
<keyword evidence="6 12" id="KW-0812">Transmembrane</keyword>
<evidence type="ECO:0000256" key="8">
    <source>
        <dbReference type="ARBA" id="ARBA00022985"/>
    </source>
</evidence>
<comment type="cofactor">
    <cofactor evidence="12">
        <name>Mg(2+)</name>
        <dbReference type="ChEBI" id="CHEBI:18420"/>
    </cofactor>
</comment>
<evidence type="ECO:0000256" key="5">
    <source>
        <dbReference type="ARBA" id="ARBA00022679"/>
    </source>
</evidence>
<dbReference type="HAMAP" id="MF_02030">
    <property type="entry name" value="WecA_Gammaproteo"/>
    <property type="match status" value="1"/>
</dbReference>
<dbReference type="EC" id="2.7.8.33" evidence="12"/>
<dbReference type="PANTHER" id="PTHR22926:SF3">
    <property type="entry name" value="UNDECAPRENYL-PHOSPHATE ALPHA-N-ACETYLGLUCOSAMINYL 1-PHOSPHATE TRANSFERASE"/>
    <property type="match status" value="1"/>
</dbReference>
<reference evidence="14" key="1">
    <citation type="journal article" date="2019" name="Int. J. Syst. Evol. Microbiol.">
        <title>The Global Catalogue of Microorganisms (GCM) 10K type strain sequencing project: providing services to taxonomists for standard genome sequencing and annotation.</title>
        <authorList>
            <consortium name="The Broad Institute Genomics Platform"/>
            <consortium name="The Broad Institute Genome Sequencing Center for Infectious Disease"/>
            <person name="Wu L."/>
            <person name="Ma J."/>
        </authorList>
    </citation>
    <scope>NUCLEOTIDE SEQUENCE [LARGE SCALE GENOMIC DNA]</scope>
    <source>
        <strain evidence="14">CGMCC 1.10131</strain>
    </source>
</reference>
<dbReference type="GO" id="GO:0016740">
    <property type="term" value="F:transferase activity"/>
    <property type="evidence" value="ECO:0007669"/>
    <property type="project" value="UniProtKB-KW"/>
</dbReference>
<protein>
    <recommendedName>
        <fullName evidence="12">Undecaprenyl-phosphate alpha-N-acetylglucosaminyl 1-phosphate transferase</fullName>
        <ecNumber evidence="12">2.7.8.33</ecNumber>
    </recommendedName>
    <alternativeName>
        <fullName evidence="12">UDP-GlcNAc:undecaprenyl-phosphate GlcNAc-1-phosphate transferase</fullName>
    </alternativeName>
    <alternativeName>
        <fullName evidence="12">Undecaprenyl-phosphate GlcNAc-1-phosphate transferase</fullName>
    </alternativeName>
</protein>
<keyword evidence="2 12" id="KW-1003">Cell membrane</keyword>
<organism evidence="13 14">
    <name type="scientific">Agarivorans gilvus</name>
    <dbReference type="NCBI Taxonomy" id="680279"/>
    <lineage>
        <taxon>Bacteria</taxon>
        <taxon>Pseudomonadati</taxon>
        <taxon>Pseudomonadota</taxon>
        <taxon>Gammaproteobacteria</taxon>
        <taxon>Alteromonadales</taxon>
        <taxon>Alteromonadaceae</taxon>
        <taxon>Agarivorans</taxon>
    </lineage>
</organism>
<keyword evidence="11 12" id="KW-0464">Manganese</keyword>
<feature type="transmembrane region" description="Helical" evidence="12">
    <location>
        <begin position="41"/>
        <end position="59"/>
    </location>
</feature>
<keyword evidence="7 12" id="KW-0460">Magnesium</keyword>
<feature type="transmembrane region" description="Helical" evidence="12">
    <location>
        <begin position="215"/>
        <end position="236"/>
    </location>
</feature>
<dbReference type="InterPro" id="IPR012750">
    <property type="entry name" value="ECA_WecA-rel"/>
</dbReference>
<keyword evidence="14" id="KW-1185">Reference proteome</keyword>
<dbReference type="EMBL" id="BMDY01000004">
    <property type="protein sequence ID" value="GGA98824.1"/>
    <property type="molecule type" value="Genomic_DNA"/>
</dbReference>